<feature type="compositionally biased region" description="Polar residues" evidence="2">
    <location>
        <begin position="1"/>
        <end position="12"/>
    </location>
</feature>
<organism evidence="3 4">
    <name type="scientific">Lophiotrema nucula</name>
    <dbReference type="NCBI Taxonomy" id="690887"/>
    <lineage>
        <taxon>Eukaryota</taxon>
        <taxon>Fungi</taxon>
        <taxon>Dikarya</taxon>
        <taxon>Ascomycota</taxon>
        <taxon>Pezizomycotina</taxon>
        <taxon>Dothideomycetes</taxon>
        <taxon>Pleosporomycetidae</taxon>
        <taxon>Pleosporales</taxon>
        <taxon>Lophiotremataceae</taxon>
        <taxon>Lophiotrema</taxon>
    </lineage>
</organism>
<proteinExistence type="predicted"/>
<protein>
    <submittedName>
        <fullName evidence="3">Uncharacterized protein</fullName>
    </submittedName>
</protein>
<evidence type="ECO:0000256" key="1">
    <source>
        <dbReference type="SAM" id="Coils"/>
    </source>
</evidence>
<evidence type="ECO:0000313" key="3">
    <source>
        <dbReference type="EMBL" id="KAF2117033.1"/>
    </source>
</evidence>
<feature type="compositionally biased region" description="Basic and acidic residues" evidence="2">
    <location>
        <begin position="143"/>
        <end position="158"/>
    </location>
</feature>
<evidence type="ECO:0000256" key="2">
    <source>
        <dbReference type="SAM" id="MobiDB-lite"/>
    </source>
</evidence>
<dbReference type="EMBL" id="ML977319">
    <property type="protein sequence ID" value="KAF2117033.1"/>
    <property type="molecule type" value="Genomic_DNA"/>
</dbReference>
<feature type="coiled-coil region" evidence="1">
    <location>
        <begin position="257"/>
        <end position="284"/>
    </location>
</feature>
<reference evidence="3" key="1">
    <citation type="journal article" date="2020" name="Stud. Mycol.">
        <title>101 Dothideomycetes genomes: a test case for predicting lifestyles and emergence of pathogens.</title>
        <authorList>
            <person name="Haridas S."/>
            <person name="Albert R."/>
            <person name="Binder M."/>
            <person name="Bloem J."/>
            <person name="Labutti K."/>
            <person name="Salamov A."/>
            <person name="Andreopoulos B."/>
            <person name="Baker S."/>
            <person name="Barry K."/>
            <person name="Bills G."/>
            <person name="Bluhm B."/>
            <person name="Cannon C."/>
            <person name="Castanera R."/>
            <person name="Culley D."/>
            <person name="Daum C."/>
            <person name="Ezra D."/>
            <person name="Gonzalez J."/>
            <person name="Henrissat B."/>
            <person name="Kuo A."/>
            <person name="Liang C."/>
            <person name="Lipzen A."/>
            <person name="Lutzoni F."/>
            <person name="Magnuson J."/>
            <person name="Mondo S."/>
            <person name="Nolan M."/>
            <person name="Ohm R."/>
            <person name="Pangilinan J."/>
            <person name="Park H.-J."/>
            <person name="Ramirez L."/>
            <person name="Alfaro M."/>
            <person name="Sun H."/>
            <person name="Tritt A."/>
            <person name="Yoshinaga Y."/>
            <person name="Zwiers L.-H."/>
            <person name="Turgeon B."/>
            <person name="Goodwin S."/>
            <person name="Spatafora J."/>
            <person name="Crous P."/>
            <person name="Grigoriev I."/>
        </authorList>
    </citation>
    <scope>NUCLEOTIDE SEQUENCE</scope>
    <source>
        <strain evidence="3">CBS 627.86</strain>
    </source>
</reference>
<feature type="region of interest" description="Disordered" evidence="2">
    <location>
        <begin position="193"/>
        <end position="256"/>
    </location>
</feature>
<name>A0A6A5ZDP3_9PLEO</name>
<dbReference type="Proteomes" id="UP000799770">
    <property type="component" value="Unassembled WGS sequence"/>
</dbReference>
<accession>A0A6A5ZDP3</accession>
<feature type="region of interest" description="Disordered" evidence="2">
    <location>
        <begin position="1"/>
        <end position="43"/>
    </location>
</feature>
<keyword evidence="1" id="KW-0175">Coiled coil</keyword>
<dbReference type="AlphaFoldDB" id="A0A6A5ZDP3"/>
<feature type="compositionally biased region" description="Polar residues" evidence="2">
    <location>
        <begin position="243"/>
        <end position="256"/>
    </location>
</feature>
<feature type="region of interest" description="Disordered" evidence="2">
    <location>
        <begin position="64"/>
        <end position="110"/>
    </location>
</feature>
<gene>
    <name evidence="3" type="ORF">BDV96DRAFT_571445</name>
</gene>
<evidence type="ECO:0000313" key="4">
    <source>
        <dbReference type="Proteomes" id="UP000799770"/>
    </source>
</evidence>
<keyword evidence="4" id="KW-1185">Reference proteome</keyword>
<feature type="region of interest" description="Disordered" evidence="2">
    <location>
        <begin position="131"/>
        <end position="173"/>
    </location>
</feature>
<feature type="compositionally biased region" description="Polar residues" evidence="2">
    <location>
        <begin position="64"/>
        <end position="83"/>
    </location>
</feature>
<sequence>MAGWKMSTSPVLQQAFAMQPTASKTRRESSCQEPDDVYHHKIPNIEVSDIDSIVKKGATSTVDCQASATSSHPDANPGSTRSASVEKRSVHEEPPEAVKRALPGRGLFEPVSPKVRDRRVSSVFCDSPSTRFLAKRTPTPTKPRAERPAPTEVKKSAPDEANAAGQQHHLPPLQVATPTAVPEQEREPVLLPRTAPLHGPKSPWATGAESPKTPIWVLPSPSTLEPKPRGCSTPGTSIELGAQQEQPTPTKAGPSTLNIVQDDVEVLRCELVEAEAALRVARLQAMIARSSANTALEKQ</sequence>
<feature type="compositionally biased region" description="Basic and acidic residues" evidence="2">
    <location>
        <begin position="84"/>
        <end position="99"/>
    </location>
</feature>